<evidence type="ECO:0000313" key="1">
    <source>
        <dbReference type="EMBL" id="GFO42192.1"/>
    </source>
</evidence>
<organism evidence="1 2">
    <name type="scientific">Plakobranchus ocellatus</name>
    <dbReference type="NCBI Taxonomy" id="259542"/>
    <lineage>
        <taxon>Eukaryota</taxon>
        <taxon>Metazoa</taxon>
        <taxon>Spiralia</taxon>
        <taxon>Lophotrochozoa</taxon>
        <taxon>Mollusca</taxon>
        <taxon>Gastropoda</taxon>
        <taxon>Heterobranchia</taxon>
        <taxon>Euthyneura</taxon>
        <taxon>Panpulmonata</taxon>
        <taxon>Sacoglossa</taxon>
        <taxon>Placobranchoidea</taxon>
        <taxon>Plakobranchidae</taxon>
        <taxon>Plakobranchus</taxon>
    </lineage>
</organism>
<name>A0AAV4DD57_9GAST</name>
<accession>A0AAV4DD57</accession>
<comment type="caution">
    <text evidence="1">The sequence shown here is derived from an EMBL/GenBank/DDBJ whole genome shotgun (WGS) entry which is preliminary data.</text>
</comment>
<evidence type="ECO:0000313" key="2">
    <source>
        <dbReference type="Proteomes" id="UP000735302"/>
    </source>
</evidence>
<proteinExistence type="predicted"/>
<gene>
    <name evidence="1" type="ORF">PoB_006869700</name>
</gene>
<protein>
    <submittedName>
        <fullName evidence="1">Uncharacterized protein</fullName>
    </submittedName>
</protein>
<keyword evidence="2" id="KW-1185">Reference proteome</keyword>
<dbReference type="Proteomes" id="UP000735302">
    <property type="component" value="Unassembled WGS sequence"/>
</dbReference>
<reference evidence="1 2" key="1">
    <citation type="journal article" date="2021" name="Elife">
        <title>Chloroplast acquisition without the gene transfer in kleptoplastic sea slugs, Plakobranchus ocellatus.</title>
        <authorList>
            <person name="Maeda T."/>
            <person name="Takahashi S."/>
            <person name="Yoshida T."/>
            <person name="Shimamura S."/>
            <person name="Takaki Y."/>
            <person name="Nagai Y."/>
            <person name="Toyoda A."/>
            <person name="Suzuki Y."/>
            <person name="Arimoto A."/>
            <person name="Ishii H."/>
            <person name="Satoh N."/>
            <person name="Nishiyama T."/>
            <person name="Hasebe M."/>
            <person name="Maruyama T."/>
            <person name="Minagawa J."/>
            <person name="Obokata J."/>
            <person name="Shigenobu S."/>
        </authorList>
    </citation>
    <scope>NUCLEOTIDE SEQUENCE [LARGE SCALE GENOMIC DNA]</scope>
</reference>
<dbReference type="EMBL" id="BLXT01007756">
    <property type="protein sequence ID" value="GFO42192.1"/>
    <property type="molecule type" value="Genomic_DNA"/>
</dbReference>
<dbReference type="AlphaFoldDB" id="A0AAV4DD57"/>
<dbReference type="PANTHER" id="PTHR31424">
    <property type="entry name" value="PROTEIN CBG23806"/>
    <property type="match status" value="1"/>
</dbReference>
<sequence>MIFLCKIYGISSANGRYPCLWYLTKESDIQYNQGSQPERTLASLSTNYQRFMEFGKGEKKNASCYNCIHQPMLDIPLDRVISPYPHCLLGITIQNDISLCLRMLQIKSIVWFYLTDDATKTNEIETFKQYGGNYVTVTKKTPN</sequence>